<feature type="region of interest" description="Disordered" evidence="1">
    <location>
        <begin position="36"/>
        <end position="67"/>
    </location>
</feature>
<protein>
    <submittedName>
        <fullName evidence="2">Uncharacterized protein</fullName>
    </submittedName>
</protein>
<evidence type="ECO:0000313" key="3">
    <source>
        <dbReference type="Proteomes" id="UP000321514"/>
    </source>
</evidence>
<name>A0A511TEH1_MYXFU</name>
<gene>
    <name evidence="2" type="ORF">MFU01_76020</name>
</gene>
<proteinExistence type="predicted"/>
<evidence type="ECO:0000313" key="2">
    <source>
        <dbReference type="EMBL" id="GEN12565.1"/>
    </source>
</evidence>
<dbReference type="STRING" id="1334629.MFUL124B02_22760"/>
<dbReference type="Proteomes" id="UP000321514">
    <property type="component" value="Unassembled WGS sequence"/>
</dbReference>
<dbReference type="AlphaFoldDB" id="A0A511TEH1"/>
<comment type="caution">
    <text evidence="2">The sequence shown here is derived from an EMBL/GenBank/DDBJ whole genome shotgun (WGS) entry which is preliminary data.</text>
</comment>
<organism evidence="2 3">
    <name type="scientific">Myxococcus fulvus</name>
    <dbReference type="NCBI Taxonomy" id="33"/>
    <lineage>
        <taxon>Bacteria</taxon>
        <taxon>Pseudomonadati</taxon>
        <taxon>Myxococcota</taxon>
        <taxon>Myxococcia</taxon>
        <taxon>Myxococcales</taxon>
        <taxon>Cystobacterineae</taxon>
        <taxon>Myxococcaceae</taxon>
        <taxon>Myxococcus</taxon>
    </lineage>
</organism>
<evidence type="ECO:0000256" key="1">
    <source>
        <dbReference type="SAM" id="MobiDB-lite"/>
    </source>
</evidence>
<sequence length="67" mass="7253">MPFPPSKRPPRRCALCGHPELTDTRGLGRFLLVPDPHGRGPVCPSQRGCRGGKRDSSAESTLTQASR</sequence>
<accession>A0A511TEH1</accession>
<dbReference type="EMBL" id="BJXR01000063">
    <property type="protein sequence ID" value="GEN12565.1"/>
    <property type="molecule type" value="Genomic_DNA"/>
</dbReference>
<feature type="compositionally biased region" description="Polar residues" evidence="1">
    <location>
        <begin position="58"/>
        <end position="67"/>
    </location>
</feature>
<dbReference type="RefSeq" id="WP_046713891.1">
    <property type="nucleotide sequence ID" value="NZ_BJXR01000063.1"/>
</dbReference>
<dbReference type="OrthoDB" id="5518086at2"/>
<reference evidence="2 3" key="1">
    <citation type="submission" date="2019-07" db="EMBL/GenBank/DDBJ databases">
        <title>Whole genome shotgun sequence of Myxococcus fulvus NBRC 100333.</title>
        <authorList>
            <person name="Hosoyama A."/>
            <person name="Uohara A."/>
            <person name="Ohji S."/>
            <person name="Ichikawa N."/>
        </authorList>
    </citation>
    <scope>NUCLEOTIDE SEQUENCE [LARGE SCALE GENOMIC DNA]</scope>
    <source>
        <strain evidence="2 3">NBRC 100333</strain>
    </source>
</reference>